<evidence type="ECO:0000313" key="6">
    <source>
        <dbReference type="EMBL" id="OAT84853.1"/>
    </source>
</evidence>
<evidence type="ECO:0000256" key="2">
    <source>
        <dbReference type="ARBA" id="ARBA00023002"/>
    </source>
</evidence>
<dbReference type="EMBL" id="LYVF01000092">
    <property type="protein sequence ID" value="OAT84853.1"/>
    <property type="molecule type" value="Genomic_DNA"/>
</dbReference>
<name>A0A1B7LGD4_9FIRM</name>
<evidence type="ECO:0000259" key="5">
    <source>
        <dbReference type="Pfam" id="PF02662"/>
    </source>
</evidence>
<dbReference type="OrthoDB" id="9785566at2"/>
<keyword evidence="3" id="KW-0408">Iron</keyword>
<dbReference type="GO" id="GO:0016491">
    <property type="term" value="F:oxidoreductase activity"/>
    <property type="evidence" value="ECO:0007669"/>
    <property type="project" value="UniProtKB-KW"/>
</dbReference>
<sequence>MSEWTPNIVVFACNWCTYQGADLAGSLRYEYPPSINIIRVPCSGAIEPEYIVSALKNGADGVLVGGCHPGDCHYKEGNHKAVRRFNLLKRVLTGMGVEAARVRLEWISGSEGRRFAEVMTEFDRAIKEIGPNPIGRDGNA</sequence>
<accession>A0A1B7LGD4</accession>
<dbReference type="RefSeq" id="WP_066667288.1">
    <property type="nucleotide sequence ID" value="NZ_LYVF01000092.1"/>
</dbReference>
<dbReference type="Pfam" id="PF02662">
    <property type="entry name" value="FlpD"/>
    <property type="match status" value="1"/>
</dbReference>
<keyword evidence="1" id="KW-0479">Metal-binding</keyword>
<keyword evidence="7" id="KW-1185">Reference proteome</keyword>
<dbReference type="Proteomes" id="UP000078532">
    <property type="component" value="Unassembled WGS sequence"/>
</dbReference>
<evidence type="ECO:0000313" key="7">
    <source>
        <dbReference type="Proteomes" id="UP000078532"/>
    </source>
</evidence>
<dbReference type="STRING" id="1838280.A6M21_07420"/>
<dbReference type="AlphaFoldDB" id="A0A1B7LGD4"/>
<keyword evidence="4" id="KW-0411">Iron-sulfur</keyword>
<dbReference type="InterPro" id="IPR003813">
    <property type="entry name" value="MvhD/FlpD"/>
</dbReference>
<protein>
    <submittedName>
        <fullName evidence="6">Methyl-viologen-reducing hydrogenase subunit delta</fullName>
    </submittedName>
</protein>
<gene>
    <name evidence="6" type="ORF">A6M21_07420</name>
</gene>
<feature type="domain" description="F420-non-reducing hydrogenase iron-sulfur subunit D" evidence="5">
    <location>
        <begin position="8"/>
        <end position="130"/>
    </location>
</feature>
<evidence type="ECO:0000256" key="1">
    <source>
        <dbReference type="ARBA" id="ARBA00022723"/>
    </source>
</evidence>
<proteinExistence type="predicted"/>
<reference evidence="6 7" key="1">
    <citation type="submission" date="2016-04" db="EMBL/GenBank/DDBJ databases">
        <authorList>
            <person name="Evans L.H."/>
            <person name="Alamgir A."/>
            <person name="Owens N."/>
            <person name="Weber N.D."/>
            <person name="Virtaneva K."/>
            <person name="Barbian K."/>
            <person name="Babar A."/>
            <person name="Rosenke K."/>
        </authorList>
    </citation>
    <scope>NUCLEOTIDE SEQUENCE [LARGE SCALE GENOMIC DNA]</scope>
    <source>
        <strain evidence="6 7">LMa1</strain>
    </source>
</reference>
<keyword evidence="2" id="KW-0560">Oxidoreductase</keyword>
<dbReference type="GO" id="GO:0046872">
    <property type="term" value="F:metal ion binding"/>
    <property type="evidence" value="ECO:0007669"/>
    <property type="project" value="UniProtKB-KW"/>
</dbReference>
<comment type="caution">
    <text evidence="6">The sequence shown here is derived from an EMBL/GenBank/DDBJ whole genome shotgun (WGS) entry which is preliminary data.</text>
</comment>
<evidence type="ECO:0000256" key="4">
    <source>
        <dbReference type="ARBA" id="ARBA00023014"/>
    </source>
</evidence>
<evidence type="ECO:0000256" key="3">
    <source>
        <dbReference type="ARBA" id="ARBA00023004"/>
    </source>
</evidence>
<organism evidence="6 7">
    <name type="scientific">Desulfotomaculum copahuensis</name>
    <dbReference type="NCBI Taxonomy" id="1838280"/>
    <lineage>
        <taxon>Bacteria</taxon>
        <taxon>Bacillati</taxon>
        <taxon>Bacillota</taxon>
        <taxon>Clostridia</taxon>
        <taxon>Eubacteriales</taxon>
        <taxon>Desulfotomaculaceae</taxon>
        <taxon>Desulfotomaculum</taxon>
    </lineage>
</organism>
<dbReference type="GO" id="GO:0051536">
    <property type="term" value="F:iron-sulfur cluster binding"/>
    <property type="evidence" value="ECO:0007669"/>
    <property type="project" value="UniProtKB-KW"/>
</dbReference>